<protein>
    <submittedName>
        <fullName evidence="9">ABC transporter permease subunit</fullName>
    </submittedName>
</protein>
<dbReference type="Gene3D" id="1.10.3720.10">
    <property type="entry name" value="MetI-like"/>
    <property type="match status" value="1"/>
</dbReference>
<dbReference type="Pfam" id="PF00528">
    <property type="entry name" value="BPD_transp_1"/>
    <property type="match status" value="1"/>
</dbReference>
<evidence type="ECO:0000259" key="8">
    <source>
        <dbReference type="PROSITE" id="PS50928"/>
    </source>
</evidence>
<dbReference type="Pfam" id="PF12911">
    <property type="entry name" value="OppC_N"/>
    <property type="match status" value="1"/>
</dbReference>
<dbReference type="PANTHER" id="PTHR43386">
    <property type="entry name" value="OLIGOPEPTIDE TRANSPORT SYSTEM PERMEASE PROTEIN APPC"/>
    <property type="match status" value="1"/>
</dbReference>
<dbReference type="GO" id="GO:0055085">
    <property type="term" value="P:transmembrane transport"/>
    <property type="evidence" value="ECO:0007669"/>
    <property type="project" value="InterPro"/>
</dbReference>
<dbReference type="InterPro" id="IPR000515">
    <property type="entry name" value="MetI-like"/>
</dbReference>
<reference evidence="9 10" key="1">
    <citation type="submission" date="2020-01" db="EMBL/GenBank/DDBJ databases">
        <title>Genome sequencing of strain KACC 21265.</title>
        <authorList>
            <person name="Heo J."/>
            <person name="Kim S.-J."/>
            <person name="Kim J.-S."/>
            <person name="Hong S.-B."/>
            <person name="Kwon S.-W."/>
        </authorList>
    </citation>
    <scope>NUCLEOTIDE SEQUENCE [LARGE SCALE GENOMIC DNA]</scope>
    <source>
        <strain evidence="9 10">KACC 21265</strain>
    </source>
</reference>
<dbReference type="PANTHER" id="PTHR43386:SF6">
    <property type="entry name" value="ABC TRANSPORTER PERMEASE PROTEIN"/>
    <property type="match status" value="1"/>
</dbReference>
<keyword evidence="3" id="KW-1003">Cell membrane</keyword>
<feature type="transmembrane region" description="Helical" evidence="7">
    <location>
        <begin position="265"/>
        <end position="285"/>
    </location>
</feature>
<keyword evidence="10" id="KW-1185">Reference proteome</keyword>
<feature type="domain" description="ABC transmembrane type-1" evidence="8">
    <location>
        <begin position="97"/>
        <end position="285"/>
    </location>
</feature>
<keyword evidence="5 7" id="KW-1133">Transmembrane helix</keyword>
<dbReference type="SUPFAM" id="SSF161098">
    <property type="entry name" value="MetI-like"/>
    <property type="match status" value="1"/>
</dbReference>
<dbReference type="InterPro" id="IPR050366">
    <property type="entry name" value="BP-dependent_transpt_permease"/>
</dbReference>
<dbReference type="RefSeq" id="WP_160553468.1">
    <property type="nucleotide sequence ID" value="NZ_CP047650.1"/>
</dbReference>
<dbReference type="Proteomes" id="UP000464787">
    <property type="component" value="Chromosome"/>
</dbReference>
<gene>
    <name evidence="9" type="ORF">GT347_17740</name>
</gene>
<feature type="transmembrane region" description="Helical" evidence="7">
    <location>
        <begin position="37"/>
        <end position="57"/>
    </location>
</feature>
<evidence type="ECO:0000313" key="10">
    <source>
        <dbReference type="Proteomes" id="UP000464787"/>
    </source>
</evidence>
<keyword evidence="4 7" id="KW-0812">Transmembrane</keyword>
<dbReference type="EMBL" id="CP047650">
    <property type="protein sequence ID" value="QHI99657.1"/>
    <property type="molecule type" value="Genomic_DNA"/>
</dbReference>
<evidence type="ECO:0000256" key="4">
    <source>
        <dbReference type="ARBA" id="ARBA00022692"/>
    </source>
</evidence>
<evidence type="ECO:0000313" key="9">
    <source>
        <dbReference type="EMBL" id="QHI99657.1"/>
    </source>
</evidence>
<organism evidence="9 10">
    <name type="scientific">Xylophilus rhododendri</name>
    <dbReference type="NCBI Taxonomy" id="2697032"/>
    <lineage>
        <taxon>Bacteria</taxon>
        <taxon>Pseudomonadati</taxon>
        <taxon>Pseudomonadota</taxon>
        <taxon>Betaproteobacteria</taxon>
        <taxon>Burkholderiales</taxon>
        <taxon>Xylophilus</taxon>
    </lineage>
</organism>
<evidence type="ECO:0000256" key="2">
    <source>
        <dbReference type="ARBA" id="ARBA00022448"/>
    </source>
</evidence>
<keyword evidence="2 7" id="KW-0813">Transport</keyword>
<dbReference type="InterPro" id="IPR035906">
    <property type="entry name" value="MetI-like_sf"/>
</dbReference>
<evidence type="ECO:0000256" key="1">
    <source>
        <dbReference type="ARBA" id="ARBA00004651"/>
    </source>
</evidence>
<feature type="transmembrane region" description="Helical" evidence="7">
    <location>
        <begin position="101"/>
        <end position="124"/>
    </location>
</feature>
<comment type="subcellular location">
    <subcellularLocation>
        <location evidence="1 7">Cell membrane</location>
        <topology evidence="1 7">Multi-pass membrane protein</topology>
    </subcellularLocation>
</comment>
<dbReference type="PROSITE" id="PS50928">
    <property type="entry name" value="ABC_TM1"/>
    <property type="match status" value="1"/>
</dbReference>
<proteinExistence type="inferred from homology"/>
<evidence type="ECO:0000256" key="3">
    <source>
        <dbReference type="ARBA" id="ARBA00022475"/>
    </source>
</evidence>
<name>A0A857J7H4_9BURK</name>
<dbReference type="KEGG" id="xyk:GT347_17740"/>
<sequence length="300" mass="32080">MSALPISLTPQPARPPLLLPVRQRRGLAGIAQRHPSLLLGATLLLLIVLLAVFAPWLGTVDPTAIAPSQRIRAPSAAHWFGTDMLGRDIYSRVLYGARVSLTVGFSVAALSTVLGLFIGVLSGYSRWADNLIMRINDGLMAIPSILLAISLMALTRASMSNVVIAVTVAELPRAARLVRGVVLGAREQPYVDAAITAGTPLPRLIWKHILPNTLAPLAVQASYVCASAMLIEASLSFIGVGTPPITPSWGNIMSDGRSLWQVKPFVVFIPAVFLSATVLAVNMLGDGLRDAFDPRMNNRR</sequence>
<keyword evidence="6 7" id="KW-0472">Membrane</keyword>
<dbReference type="AlphaFoldDB" id="A0A857J7H4"/>
<dbReference type="CDD" id="cd06261">
    <property type="entry name" value="TM_PBP2"/>
    <property type="match status" value="1"/>
</dbReference>
<comment type="similarity">
    <text evidence="7">Belongs to the binding-protein-dependent transport system permease family.</text>
</comment>
<dbReference type="InterPro" id="IPR025966">
    <property type="entry name" value="OppC_N"/>
</dbReference>
<evidence type="ECO:0000256" key="6">
    <source>
        <dbReference type="ARBA" id="ARBA00023136"/>
    </source>
</evidence>
<accession>A0A857J7H4</accession>
<dbReference type="GO" id="GO:0005886">
    <property type="term" value="C:plasma membrane"/>
    <property type="evidence" value="ECO:0007669"/>
    <property type="project" value="UniProtKB-SubCell"/>
</dbReference>
<evidence type="ECO:0000256" key="7">
    <source>
        <dbReference type="RuleBase" id="RU363032"/>
    </source>
</evidence>
<evidence type="ECO:0000256" key="5">
    <source>
        <dbReference type="ARBA" id="ARBA00022989"/>
    </source>
</evidence>